<organism evidence="1">
    <name type="scientific">Solumvirus sp</name>
    <dbReference type="NCBI Taxonomy" id="2487773"/>
    <lineage>
        <taxon>Viruses</taxon>
        <taxon>Pithoviruses</taxon>
    </lineage>
</organism>
<accession>A0A3G5AG26</accession>
<protein>
    <submittedName>
        <fullName evidence="1">Uncharacterized protein</fullName>
    </submittedName>
</protein>
<dbReference type="EMBL" id="MK072498">
    <property type="protein sequence ID" value="AYV86140.1"/>
    <property type="molecule type" value="Genomic_DNA"/>
</dbReference>
<evidence type="ECO:0000313" key="1">
    <source>
        <dbReference type="EMBL" id="AYV86140.1"/>
    </source>
</evidence>
<reference evidence="1" key="1">
    <citation type="submission" date="2018-10" db="EMBL/GenBank/DDBJ databases">
        <title>Hidden diversity of soil giant viruses.</title>
        <authorList>
            <person name="Schulz F."/>
            <person name="Alteio L."/>
            <person name="Goudeau D."/>
            <person name="Ryan E.M."/>
            <person name="Malmstrom R.R."/>
            <person name="Blanchard J."/>
            <person name="Woyke T."/>
        </authorList>
    </citation>
    <scope>NUCLEOTIDE SEQUENCE</scope>
    <source>
        <strain evidence="1">SMV1</strain>
    </source>
</reference>
<name>A0A3G5AG26_9VIRU</name>
<proteinExistence type="predicted"/>
<sequence length="152" mass="17385">MSLSIKMMNDILGAELSPRATSRNTIQSISLCASSQVKEEPSNTFFAINLSIPDKCKGYSCDNYACYKDGYCREHKSLQDSKKDEFTKLVEQVQTEYHDYIFKMSNDVKFTATAWERCRKPQLHVKSQSIPKSKPISALEKSLLDIFLPKTR</sequence>
<gene>
    <name evidence="1" type="ORF">Solumvirus1_15</name>
</gene>